<dbReference type="AlphaFoldDB" id="A0A8C5B039"/>
<sequence>MDEELRSFIREYKARVAEDKASLDQDPPYMEMRVGYSFETCMYSGCHIFILLFSHSCMSFVFSNKQHFKANLA</sequence>
<evidence type="ECO:0000313" key="2">
    <source>
        <dbReference type="Ensembl" id="ENSGMOP00000039886.1"/>
    </source>
</evidence>
<reference evidence="2" key="2">
    <citation type="submission" date="2025-09" db="UniProtKB">
        <authorList>
            <consortium name="Ensembl"/>
        </authorList>
    </citation>
    <scope>IDENTIFICATION</scope>
</reference>
<proteinExistence type="predicted"/>
<keyword evidence="1" id="KW-0472">Membrane</keyword>
<evidence type="ECO:0000256" key="1">
    <source>
        <dbReference type="SAM" id="Phobius"/>
    </source>
</evidence>
<reference evidence="2" key="1">
    <citation type="submission" date="2025-08" db="UniProtKB">
        <authorList>
            <consortium name="Ensembl"/>
        </authorList>
    </citation>
    <scope>IDENTIFICATION</scope>
</reference>
<name>A0A8C5B039_GADMO</name>
<organism evidence="2 3">
    <name type="scientific">Gadus morhua</name>
    <name type="common">Atlantic cod</name>
    <dbReference type="NCBI Taxonomy" id="8049"/>
    <lineage>
        <taxon>Eukaryota</taxon>
        <taxon>Metazoa</taxon>
        <taxon>Chordata</taxon>
        <taxon>Craniata</taxon>
        <taxon>Vertebrata</taxon>
        <taxon>Euteleostomi</taxon>
        <taxon>Actinopterygii</taxon>
        <taxon>Neopterygii</taxon>
        <taxon>Teleostei</taxon>
        <taxon>Neoteleostei</taxon>
        <taxon>Acanthomorphata</taxon>
        <taxon>Zeiogadaria</taxon>
        <taxon>Gadariae</taxon>
        <taxon>Gadiformes</taxon>
        <taxon>Gadoidei</taxon>
        <taxon>Gadidae</taxon>
        <taxon>Gadus</taxon>
    </lineage>
</organism>
<keyword evidence="1" id="KW-0812">Transmembrane</keyword>
<feature type="transmembrane region" description="Helical" evidence="1">
    <location>
        <begin position="42"/>
        <end position="62"/>
    </location>
</feature>
<keyword evidence="3" id="KW-1185">Reference proteome</keyword>
<dbReference type="Ensembl" id="ENSGMOT00000059329.1">
    <property type="protein sequence ID" value="ENSGMOP00000039886.1"/>
    <property type="gene ID" value="ENSGMOG00000036878.1"/>
</dbReference>
<dbReference type="Proteomes" id="UP000694546">
    <property type="component" value="Chromosome 10"/>
</dbReference>
<keyword evidence="1" id="KW-1133">Transmembrane helix</keyword>
<evidence type="ECO:0000313" key="3">
    <source>
        <dbReference type="Proteomes" id="UP000694546"/>
    </source>
</evidence>
<accession>A0A8C5B039</accession>
<dbReference type="GeneTree" id="ENSGT00940000177201"/>
<protein>
    <submittedName>
        <fullName evidence="2">Uncharacterized protein</fullName>
    </submittedName>
</protein>